<evidence type="ECO:0008006" key="5">
    <source>
        <dbReference type="Google" id="ProtNLM"/>
    </source>
</evidence>
<sequence>MACTSLFLLCGWVYLILYAESQYEIELLFFGLASLEISATSIVRRLIHQNPRYHAHHISERYSEFTIIAFGECIISLSHATTLKTSAFNFQAFAILCESMALLFMLWWFYFLIPFGNVMDENPKAAFRIGIGHFIIHASLAAFATGLYLIARCVNNDSDHGHSSYTNTTEPVLSTKTASFMVSGPITTFIVSLPIVAGLPPIALLRVIFVGVLELLISAFLTPLVPLEILMLLLCIPMFILLLNVIWRGGVGPHLKAEIAQRQTEKSSQVNT</sequence>
<dbReference type="Pfam" id="PF06772">
    <property type="entry name" value="LtrA"/>
    <property type="match status" value="1"/>
</dbReference>
<comment type="caution">
    <text evidence="3">The sequence shown here is derived from an EMBL/GenBank/DDBJ whole genome shotgun (WGS) entry which is preliminary data.</text>
</comment>
<organism evidence="3 4">
    <name type="scientific">Thraustotheca clavata</name>
    <dbReference type="NCBI Taxonomy" id="74557"/>
    <lineage>
        <taxon>Eukaryota</taxon>
        <taxon>Sar</taxon>
        <taxon>Stramenopiles</taxon>
        <taxon>Oomycota</taxon>
        <taxon>Saprolegniomycetes</taxon>
        <taxon>Saprolegniales</taxon>
        <taxon>Achlyaceae</taxon>
        <taxon>Thraustotheca</taxon>
    </lineage>
</organism>
<feature type="transmembrane region" description="Helical" evidence="1">
    <location>
        <begin position="125"/>
        <end position="151"/>
    </location>
</feature>
<feature type="signal peptide" evidence="2">
    <location>
        <begin position="1"/>
        <end position="21"/>
    </location>
</feature>
<protein>
    <recommendedName>
        <fullName evidence="5">Transmembrane protein</fullName>
    </recommendedName>
</protein>
<keyword evidence="2" id="KW-0732">Signal</keyword>
<evidence type="ECO:0000256" key="2">
    <source>
        <dbReference type="SAM" id="SignalP"/>
    </source>
</evidence>
<accession>A0A1V9YU36</accession>
<evidence type="ECO:0000313" key="4">
    <source>
        <dbReference type="Proteomes" id="UP000243217"/>
    </source>
</evidence>
<dbReference type="PANTHER" id="PTHR36840:SF1">
    <property type="entry name" value="BLL5714 PROTEIN"/>
    <property type="match status" value="1"/>
</dbReference>
<keyword evidence="4" id="KW-1185">Reference proteome</keyword>
<evidence type="ECO:0000256" key="1">
    <source>
        <dbReference type="SAM" id="Phobius"/>
    </source>
</evidence>
<feature type="transmembrane region" description="Helical" evidence="1">
    <location>
        <begin position="92"/>
        <end position="113"/>
    </location>
</feature>
<keyword evidence="1" id="KW-0812">Transmembrane</keyword>
<feature type="transmembrane region" description="Helical" evidence="1">
    <location>
        <begin position="229"/>
        <end position="247"/>
    </location>
</feature>
<dbReference type="STRING" id="74557.A0A1V9YU36"/>
<evidence type="ECO:0000313" key="3">
    <source>
        <dbReference type="EMBL" id="OQR89272.1"/>
    </source>
</evidence>
<dbReference type="Proteomes" id="UP000243217">
    <property type="component" value="Unassembled WGS sequence"/>
</dbReference>
<reference evidence="3 4" key="1">
    <citation type="journal article" date="2014" name="Genome Biol. Evol.">
        <title>The secreted proteins of Achlya hypogyna and Thraustotheca clavata identify the ancestral oomycete secretome and reveal gene acquisitions by horizontal gene transfer.</title>
        <authorList>
            <person name="Misner I."/>
            <person name="Blouin N."/>
            <person name="Leonard G."/>
            <person name="Richards T.A."/>
            <person name="Lane C.E."/>
        </authorList>
    </citation>
    <scope>NUCLEOTIDE SEQUENCE [LARGE SCALE GENOMIC DNA]</scope>
    <source>
        <strain evidence="3 4">ATCC 34112</strain>
    </source>
</reference>
<gene>
    <name evidence="3" type="ORF">THRCLA_22714</name>
</gene>
<dbReference type="InterPro" id="IPR010640">
    <property type="entry name" value="Low_temperature_requirement_A"/>
</dbReference>
<dbReference type="EMBL" id="JNBS01002791">
    <property type="protein sequence ID" value="OQR89272.1"/>
    <property type="molecule type" value="Genomic_DNA"/>
</dbReference>
<keyword evidence="1" id="KW-0472">Membrane</keyword>
<dbReference type="AlphaFoldDB" id="A0A1V9YU36"/>
<proteinExistence type="predicted"/>
<name>A0A1V9YU36_9STRA</name>
<dbReference type="PANTHER" id="PTHR36840">
    <property type="entry name" value="BLL5714 PROTEIN"/>
    <property type="match status" value="1"/>
</dbReference>
<keyword evidence="1" id="KW-1133">Transmembrane helix</keyword>
<feature type="chain" id="PRO_5012076895" description="Transmembrane protein" evidence="2">
    <location>
        <begin position="22"/>
        <end position="272"/>
    </location>
</feature>